<evidence type="ECO:0000313" key="2">
    <source>
        <dbReference type="WBParaSite" id="L893_g16639.t1"/>
    </source>
</evidence>
<accession>A0A1I7YIC4</accession>
<sequence length="76" mass="8474">MPISNHSSSASRWVYQARRSIVTPQDVSVGVFLPRKIDLMMNRHRKSDFDPCAKSSPLGAALYSSRSPTRHISTVS</sequence>
<proteinExistence type="predicted"/>
<dbReference type="Proteomes" id="UP000095287">
    <property type="component" value="Unplaced"/>
</dbReference>
<reference evidence="2" key="1">
    <citation type="submission" date="2016-11" db="UniProtKB">
        <authorList>
            <consortium name="WormBaseParasite"/>
        </authorList>
    </citation>
    <scope>IDENTIFICATION</scope>
</reference>
<dbReference type="AlphaFoldDB" id="A0A1I7YIC4"/>
<evidence type="ECO:0000313" key="1">
    <source>
        <dbReference type="Proteomes" id="UP000095287"/>
    </source>
</evidence>
<dbReference type="WBParaSite" id="L893_g16639.t1">
    <property type="protein sequence ID" value="L893_g16639.t1"/>
    <property type="gene ID" value="L893_g16639"/>
</dbReference>
<protein>
    <submittedName>
        <fullName evidence="2">Uncharacterized protein</fullName>
    </submittedName>
</protein>
<keyword evidence="1" id="KW-1185">Reference proteome</keyword>
<organism evidence="1 2">
    <name type="scientific">Steinernema glaseri</name>
    <dbReference type="NCBI Taxonomy" id="37863"/>
    <lineage>
        <taxon>Eukaryota</taxon>
        <taxon>Metazoa</taxon>
        <taxon>Ecdysozoa</taxon>
        <taxon>Nematoda</taxon>
        <taxon>Chromadorea</taxon>
        <taxon>Rhabditida</taxon>
        <taxon>Tylenchina</taxon>
        <taxon>Panagrolaimomorpha</taxon>
        <taxon>Strongyloidoidea</taxon>
        <taxon>Steinernematidae</taxon>
        <taxon>Steinernema</taxon>
    </lineage>
</organism>
<name>A0A1I7YIC4_9BILA</name>